<dbReference type="EMBL" id="MN739833">
    <property type="protein sequence ID" value="QHT73863.1"/>
    <property type="molecule type" value="Genomic_DNA"/>
</dbReference>
<evidence type="ECO:0000313" key="2">
    <source>
        <dbReference type="EMBL" id="QHT73863.1"/>
    </source>
</evidence>
<sequence>MSLNTENLLSDNNKTKLNNNTLLILKYWYTKCKIYYKCHKLSAFHYKNFNKYLGIPGIFVGIINTATLFTDYQSTNPNFNIINGVLSLLTTSLYTLQNYFELNKIEVAHSKLSSGYHKIATTIEKILMYSKISNLTEINSKIFDNIMTQMEYLQDDAPYIPDKIWKQNNKELKEIISSVINKNNLVNELSSSIIDTDLPNNNENKTNKSKTNETKTNESKINESKTNESKTNENKTNNSDSNDNDGEKCINVIVYDNNSK</sequence>
<dbReference type="NCBIfam" id="NF033632">
    <property type="entry name" value="SLATT_4"/>
    <property type="match status" value="1"/>
</dbReference>
<name>A0A6C0H1B2_9ZZZZ</name>
<protein>
    <recommendedName>
        <fullName evidence="3">SMODS and SLOG-associating 2TM effector domain-containing protein</fullName>
    </recommendedName>
</protein>
<reference evidence="2" key="1">
    <citation type="journal article" date="2020" name="Nature">
        <title>Giant virus diversity and host interactions through global metagenomics.</title>
        <authorList>
            <person name="Schulz F."/>
            <person name="Roux S."/>
            <person name="Paez-Espino D."/>
            <person name="Jungbluth S."/>
            <person name="Walsh D.A."/>
            <person name="Denef V.J."/>
            <person name="McMahon K.D."/>
            <person name="Konstantinidis K.T."/>
            <person name="Eloe-Fadrosh E.A."/>
            <person name="Kyrpides N.C."/>
            <person name="Woyke T."/>
        </authorList>
    </citation>
    <scope>NUCLEOTIDE SEQUENCE</scope>
    <source>
        <strain evidence="2">GVMAG-M-3300023179-4</strain>
    </source>
</reference>
<accession>A0A6C0H1B2</accession>
<dbReference type="AlphaFoldDB" id="A0A6C0H1B2"/>
<organism evidence="2">
    <name type="scientific">viral metagenome</name>
    <dbReference type="NCBI Taxonomy" id="1070528"/>
    <lineage>
        <taxon>unclassified sequences</taxon>
        <taxon>metagenomes</taxon>
        <taxon>organismal metagenomes</taxon>
    </lineage>
</organism>
<feature type="region of interest" description="Disordered" evidence="1">
    <location>
        <begin position="194"/>
        <end position="250"/>
    </location>
</feature>
<proteinExistence type="predicted"/>
<feature type="compositionally biased region" description="Basic and acidic residues" evidence="1">
    <location>
        <begin position="210"/>
        <end position="233"/>
    </location>
</feature>
<evidence type="ECO:0000256" key="1">
    <source>
        <dbReference type="SAM" id="MobiDB-lite"/>
    </source>
</evidence>
<evidence type="ECO:0008006" key="3">
    <source>
        <dbReference type="Google" id="ProtNLM"/>
    </source>
</evidence>